<reference evidence="1 2" key="1">
    <citation type="submission" date="2018-06" db="EMBL/GenBank/DDBJ databases">
        <authorList>
            <consortium name="Pathogen Informatics"/>
            <person name="Doyle S."/>
        </authorList>
    </citation>
    <scope>NUCLEOTIDE SEQUENCE [LARGE SCALE GENOMIC DNA]</scope>
    <source>
        <strain evidence="1 2">NCTC10926</strain>
    </source>
</reference>
<dbReference type="AlphaFoldDB" id="A0A380Z1C4"/>
<accession>A0A380Z1C4</accession>
<evidence type="ECO:0000313" key="2">
    <source>
        <dbReference type="Proteomes" id="UP000254620"/>
    </source>
</evidence>
<dbReference type="Proteomes" id="UP000254620">
    <property type="component" value="Unassembled WGS sequence"/>
</dbReference>
<gene>
    <name evidence="1" type="ORF">NCTC10926_02841</name>
</gene>
<dbReference type="EMBL" id="UFSW01000002">
    <property type="protein sequence ID" value="SUV40783.1"/>
    <property type="molecule type" value="Genomic_DNA"/>
</dbReference>
<evidence type="ECO:0000313" key="1">
    <source>
        <dbReference type="EMBL" id="SUV40783.1"/>
    </source>
</evidence>
<name>A0A380Z1C4_AVIPA</name>
<proteinExistence type="predicted"/>
<organism evidence="1 2">
    <name type="scientific">Avibacterium paragallinarum</name>
    <name type="common">Haemophilus gallinarum</name>
    <dbReference type="NCBI Taxonomy" id="728"/>
    <lineage>
        <taxon>Bacteria</taxon>
        <taxon>Pseudomonadati</taxon>
        <taxon>Pseudomonadota</taxon>
        <taxon>Gammaproteobacteria</taxon>
        <taxon>Pasteurellales</taxon>
        <taxon>Pasteurellaceae</taxon>
        <taxon>Avibacterium</taxon>
    </lineage>
</organism>
<sequence>MLPIPSKSQIEKAAAQFQAVKPNYHKGEIGVNTVRATQKIRRGCQELMRI</sequence>
<protein>
    <submittedName>
        <fullName evidence="1">Uncharacterized protein</fullName>
    </submittedName>
</protein>